<evidence type="ECO:0000313" key="4">
    <source>
        <dbReference type="WBParaSite" id="EVEC_0000852001-mRNA-1"/>
    </source>
</evidence>
<accession>A0A0N4VD50</accession>
<dbReference type="WBParaSite" id="EVEC_0000852001-mRNA-1">
    <property type="protein sequence ID" value="EVEC_0000852001-mRNA-1"/>
    <property type="gene ID" value="EVEC_0000852001"/>
</dbReference>
<reference evidence="4" key="1">
    <citation type="submission" date="2017-02" db="UniProtKB">
        <authorList>
            <consortium name="WormBaseParasite"/>
        </authorList>
    </citation>
    <scope>IDENTIFICATION</scope>
</reference>
<dbReference type="EMBL" id="UXUI01009210">
    <property type="protein sequence ID" value="VDD93253.1"/>
    <property type="molecule type" value="Genomic_DNA"/>
</dbReference>
<keyword evidence="3" id="KW-1185">Reference proteome</keyword>
<feature type="compositionally biased region" description="Low complexity" evidence="1">
    <location>
        <begin position="25"/>
        <end position="34"/>
    </location>
</feature>
<evidence type="ECO:0000256" key="1">
    <source>
        <dbReference type="SAM" id="MobiDB-lite"/>
    </source>
</evidence>
<reference evidence="2 3" key="2">
    <citation type="submission" date="2018-10" db="EMBL/GenBank/DDBJ databases">
        <authorList>
            <consortium name="Pathogen Informatics"/>
        </authorList>
    </citation>
    <scope>NUCLEOTIDE SEQUENCE [LARGE SCALE GENOMIC DNA]</scope>
</reference>
<evidence type="ECO:0000313" key="3">
    <source>
        <dbReference type="Proteomes" id="UP000274131"/>
    </source>
</evidence>
<gene>
    <name evidence="2" type="ORF">EVEC_LOCUS8004</name>
</gene>
<proteinExistence type="predicted"/>
<dbReference type="Proteomes" id="UP000274131">
    <property type="component" value="Unassembled WGS sequence"/>
</dbReference>
<feature type="region of interest" description="Disordered" evidence="1">
    <location>
        <begin position="1"/>
        <end position="83"/>
    </location>
</feature>
<organism evidence="4">
    <name type="scientific">Enterobius vermicularis</name>
    <name type="common">Human pinworm</name>
    <dbReference type="NCBI Taxonomy" id="51028"/>
    <lineage>
        <taxon>Eukaryota</taxon>
        <taxon>Metazoa</taxon>
        <taxon>Ecdysozoa</taxon>
        <taxon>Nematoda</taxon>
        <taxon>Chromadorea</taxon>
        <taxon>Rhabditida</taxon>
        <taxon>Spirurina</taxon>
        <taxon>Oxyuridomorpha</taxon>
        <taxon>Oxyuroidea</taxon>
        <taxon>Oxyuridae</taxon>
        <taxon>Enterobius</taxon>
    </lineage>
</organism>
<name>A0A0N4VD50_ENTVE</name>
<evidence type="ECO:0000313" key="2">
    <source>
        <dbReference type="EMBL" id="VDD93253.1"/>
    </source>
</evidence>
<feature type="compositionally biased region" description="Basic residues" evidence="1">
    <location>
        <begin position="59"/>
        <end position="69"/>
    </location>
</feature>
<protein>
    <submittedName>
        <fullName evidence="2 4">Uncharacterized protein</fullName>
    </submittedName>
</protein>
<dbReference type="AlphaFoldDB" id="A0A0N4VD50"/>
<sequence length="138" mass="15610">MFPKQGEKNLWYETQEAPLNDDNSEQYSSGSSGEISDDGEPKEEEALRGQGGIQLTSRSRARNSHHLYRVKRDGYQMKNGGGTLRKRHHILSKTAAFSRSHPTISARQKQLFNWGKLPWANEKERNGLSAKVSGDFGY</sequence>